<evidence type="ECO:0000313" key="2">
    <source>
        <dbReference type="EMBL" id="KAG7303533.1"/>
    </source>
</evidence>
<feature type="region of interest" description="Disordered" evidence="1">
    <location>
        <begin position="1"/>
        <end position="62"/>
    </location>
</feature>
<feature type="compositionally biased region" description="Basic residues" evidence="1">
    <location>
        <begin position="42"/>
        <end position="62"/>
    </location>
</feature>
<feature type="region of interest" description="Disordered" evidence="1">
    <location>
        <begin position="317"/>
        <end position="337"/>
    </location>
</feature>
<feature type="region of interest" description="Disordered" evidence="1">
    <location>
        <begin position="351"/>
        <end position="431"/>
    </location>
</feature>
<comment type="caution">
    <text evidence="2">The sequence shown here is derived from an EMBL/GenBank/DDBJ whole genome shotgun (WGS) entry which is preliminary data.</text>
</comment>
<organism evidence="2 3">
    <name type="scientific">Plutella xylostella</name>
    <name type="common">Diamondback moth</name>
    <name type="synonym">Plutella maculipennis</name>
    <dbReference type="NCBI Taxonomy" id="51655"/>
    <lineage>
        <taxon>Eukaryota</taxon>
        <taxon>Metazoa</taxon>
        <taxon>Ecdysozoa</taxon>
        <taxon>Arthropoda</taxon>
        <taxon>Hexapoda</taxon>
        <taxon>Insecta</taxon>
        <taxon>Pterygota</taxon>
        <taxon>Neoptera</taxon>
        <taxon>Endopterygota</taxon>
        <taxon>Lepidoptera</taxon>
        <taxon>Glossata</taxon>
        <taxon>Ditrysia</taxon>
        <taxon>Yponomeutoidea</taxon>
        <taxon>Plutellidae</taxon>
        <taxon>Plutella</taxon>
    </lineage>
</organism>
<feature type="compositionally biased region" description="Low complexity" evidence="1">
    <location>
        <begin position="320"/>
        <end position="329"/>
    </location>
</feature>
<reference evidence="2 3" key="1">
    <citation type="submission" date="2021-06" db="EMBL/GenBank/DDBJ databases">
        <title>A haploid diamondback moth (Plutella xylostella L.) genome assembly resolves 31 chromosomes and identifies a diamide resistance mutation.</title>
        <authorList>
            <person name="Ward C.M."/>
            <person name="Perry K.D."/>
            <person name="Baker G."/>
            <person name="Powis K."/>
            <person name="Heckel D.G."/>
            <person name="Baxter S.W."/>
        </authorList>
    </citation>
    <scope>NUCLEOTIDE SEQUENCE [LARGE SCALE GENOMIC DNA]</scope>
    <source>
        <strain evidence="2 3">LV</strain>
        <tissue evidence="2">Single pupa</tissue>
    </source>
</reference>
<feature type="compositionally biased region" description="Polar residues" evidence="1">
    <location>
        <begin position="351"/>
        <end position="369"/>
    </location>
</feature>
<evidence type="ECO:0000313" key="3">
    <source>
        <dbReference type="Proteomes" id="UP000823941"/>
    </source>
</evidence>
<dbReference type="EMBL" id="JAHIBW010000016">
    <property type="protein sequence ID" value="KAG7303533.1"/>
    <property type="molecule type" value="Genomic_DNA"/>
</dbReference>
<sequence length="431" mass="48698">MCDNNEIQSGDGDQAPKQYNDDKMSSSDDSSSTTSSDESSPKKKKRRWRKEQRRSNKAIKRLSRQVHDLRSLFYRPNSQPSEIQEFHDENITNSPINESFNGHQPDVPLTNKPDFNISLETTLKAPTVPKTPVGYVESLKSLQRFEDQTWSDVRFSEVEKTYLHSPGFVELETNDEVKAYESSKNAAYMEKSFAALTFALLKQRESLENGLREFIKWNQDIDLVSSTDVKDKLESIFLKGDFFKVTTDALQMVCGHRADIVQQRRDAILKHVKDPLVRSTLKKVPPSCTNLFEPQAFTTALEKAGGVRKTFWTHKSNPTASAAQAGSSGNNRRPAQGSAYSYAMPAQGYNAKNSMPAQGNTYYPPTQGVQRYRPAQGPNSSGNQRGANHGNLPFRGRGGHQNRRTDTRAATKRSASPSYRERTKNDKRRRF</sequence>
<dbReference type="Proteomes" id="UP000823941">
    <property type="component" value="Chromosome 16"/>
</dbReference>
<gene>
    <name evidence="2" type="ORF">JYU34_012062</name>
</gene>
<keyword evidence="3" id="KW-1185">Reference proteome</keyword>
<evidence type="ECO:0000256" key="1">
    <source>
        <dbReference type="SAM" id="MobiDB-lite"/>
    </source>
</evidence>
<proteinExistence type="predicted"/>
<accession>A0ABQ7QHW7</accession>
<name>A0ABQ7QHW7_PLUXY</name>
<feature type="compositionally biased region" description="Low complexity" evidence="1">
    <location>
        <begin position="27"/>
        <end position="38"/>
    </location>
</feature>
<protein>
    <submittedName>
        <fullName evidence="2">Uncharacterized protein</fullName>
    </submittedName>
</protein>
<feature type="compositionally biased region" description="Polar residues" evidence="1">
    <location>
        <begin position="377"/>
        <end position="386"/>
    </location>
</feature>